<dbReference type="InterPro" id="IPR000782">
    <property type="entry name" value="FAS1_domain"/>
</dbReference>
<dbReference type="InterPro" id="IPR050904">
    <property type="entry name" value="Adhesion/Biosynth-related"/>
</dbReference>
<feature type="chain" id="PRO_5045887604" evidence="1">
    <location>
        <begin position="22"/>
        <end position="180"/>
    </location>
</feature>
<feature type="signal peptide" evidence="1">
    <location>
        <begin position="1"/>
        <end position="21"/>
    </location>
</feature>
<keyword evidence="4" id="KW-1185">Reference proteome</keyword>
<dbReference type="Gene3D" id="2.30.180.10">
    <property type="entry name" value="FAS1 domain"/>
    <property type="match status" value="1"/>
</dbReference>
<evidence type="ECO:0000259" key="2">
    <source>
        <dbReference type="PROSITE" id="PS50213"/>
    </source>
</evidence>
<name>A0ABV6TB85_9RHOB</name>
<dbReference type="EMBL" id="JBHMQU010000079">
    <property type="protein sequence ID" value="MFC0813273.1"/>
    <property type="molecule type" value="Genomic_DNA"/>
</dbReference>
<sequence>MMMRHALLASAFAFCGVAANAATDTMAGATTATVVDVIVASADHTTLAKAATTAGLVDTLKGDGPFTVFAPTNAAFEALPAGQVDELMKPEGKDKLTKLLGCHVVASKAMAADVAKLITDGSGKAEVETVGGCKLQLTMDGQKVKVGGMDSTTNATVTAADLAAGNGVVHVIDWVLVPKM</sequence>
<feature type="domain" description="FAS1" evidence="2">
    <location>
        <begin position="31"/>
        <end position="176"/>
    </location>
</feature>
<dbReference type="PANTHER" id="PTHR10900:SF77">
    <property type="entry name" value="FI19380P1"/>
    <property type="match status" value="1"/>
</dbReference>
<dbReference type="PROSITE" id="PS50213">
    <property type="entry name" value="FAS1"/>
    <property type="match status" value="1"/>
</dbReference>
<reference evidence="3 4" key="1">
    <citation type="submission" date="2024-09" db="EMBL/GenBank/DDBJ databases">
        <authorList>
            <person name="Sun Q."/>
            <person name="Mori K."/>
        </authorList>
    </citation>
    <scope>NUCLEOTIDE SEQUENCE [LARGE SCALE GENOMIC DNA]</scope>
    <source>
        <strain evidence="3 4">KCTC 42086</strain>
    </source>
</reference>
<dbReference type="PANTHER" id="PTHR10900">
    <property type="entry name" value="PERIOSTIN-RELATED"/>
    <property type="match status" value="1"/>
</dbReference>
<protein>
    <submittedName>
        <fullName evidence="3">Fasciclin domain-containing protein</fullName>
    </submittedName>
</protein>
<dbReference type="SUPFAM" id="SSF82153">
    <property type="entry name" value="FAS1 domain"/>
    <property type="match status" value="1"/>
</dbReference>
<evidence type="ECO:0000256" key="1">
    <source>
        <dbReference type="SAM" id="SignalP"/>
    </source>
</evidence>
<organism evidence="3 4">
    <name type="scientific">Paracoccus panacisoli</name>
    <dbReference type="NCBI Taxonomy" id="1510163"/>
    <lineage>
        <taxon>Bacteria</taxon>
        <taxon>Pseudomonadati</taxon>
        <taxon>Pseudomonadota</taxon>
        <taxon>Alphaproteobacteria</taxon>
        <taxon>Rhodobacterales</taxon>
        <taxon>Paracoccaceae</taxon>
        <taxon>Paracoccus</taxon>
    </lineage>
</organism>
<dbReference type="SMART" id="SM00554">
    <property type="entry name" value="FAS1"/>
    <property type="match status" value="1"/>
</dbReference>
<accession>A0ABV6TB85</accession>
<dbReference type="RefSeq" id="WP_394321265.1">
    <property type="nucleotide sequence ID" value="NZ_JBHMQU010000079.1"/>
</dbReference>
<dbReference type="InterPro" id="IPR036378">
    <property type="entry name" value="FAS1_dom_sf"/>
</dbReference>
<evidence type="ECO:0000313" key="3">
    <source>
        <dbReference type="EMBL" id="MFC0813273.1"/>
    </source>
</evidence>
<dbReference type="Pfam" id="PF02469">
    <property type="entry name" value="Fasciclin"/>
    <property type="match status" value="1"/>
</dbReference>
<proteinExistence type="predicted"/>
<evidence type="ECO:0000313" key="4">
    <source>
        <dbReference type="Proteomes" id="UP001589920"/>
    </source>
</evidence>
<keyword evidence="1" id="KW-0732">Signal</keyword>
<gene>
    <name evidence="3" type="ORF">ACFHYO_14295</name>
</gene>
<dbReference type="Proteomes" id="UP001589920">
    <property type="component" value="Unassembled WGS sequence"/>
</dbReference>
<comment type="caution">
    <text evidence="3">The sequence shown here is derived from an EMBL/GenBank/DDBJ whole genome shotgun (WGS) entry which is preliminary data.</text>
</comment>